<evidence type="ECO:0000256" key="4">
    <source>
        <dbReference type="ARBA" id="ARBA00022741"/>
    </source>
</evidence>
<organism evidence="7 8">
    <name type="scientific">Dermatophagoides pteronyssinus</name>
    <name type="common">European house dust mite</name>
    <dbReference type="NCBI Taxonomy" id="6956"/>
    <lineage>
        <taxon>Eukaryota</taxon>
        <taxon>Metazoa</taxon>
        <taxon>Ecdysozoa</taxon>
        <taxon>Arthropoda</taxon>
        <taxon>Chelicerata</taxon>
        <taxon>Arachnida</taxon>
        <taxon>Acari</taxon>
        <taxon>Acariformes</taxon>
        <taxon>Sarcoptiformes</taxon>
        <taxon>Astigmata</taxon>
        <taxon>Psoroptidia</taxon>
        <taxon>Analgoidea</taxon>
        <taxon>Pyroglyphidae</taxon>
        <taxon>Dermatophagoidinae</taxon>
        <taxon>Dermatophagoides</taxon>
    </lineage>
</organism>
<dbReference type="GO" id="GO:0005634">
    <property type="term" value="C:nucleus"/>
    <property type="evidence" value="ECO:0007669"/>
    <property type="project" value="TreeGrafter"/>
</dbReference>
<dbReference type="InParanoid" id="A0A6P6XLV3"/>
<dbReference type="PANTHER" id="PTHR12595">
    <property type="entry name" value="POS9-ACTIVATING FACTOR FAP7-RELATED"/>
    <property type="match status" value="1"/>
</dbReference>
<keyword evidence="4" id="KW-0547">Nucleotide-binding</keyword>
<name>A0A6P6XLV3_DERPT</name>
<keyword evidence="1" id="KW-0690">Ribosome biogenesis</keyword>
<dbReference type="GO" id="GO:0005737">
    <property type="term" value="C:cytoplasm"/>
    <property type="evidence" value="ECO:0007669"/>
    <property type="project" value="TreeGrafter"/>
</dbReference>
<evidence type="ECO:0000313" key="8">
    <source>
        <dbReference type="RefSeq" id="XP_027193946.1"/>
    </source>
</evidence>
<dbReference type="Gene3D" id="3.40.50.300">
    <property type="entry name" value="P-loop containing nucleotide triphosphate hydrolases"/>
    <property type="match status" value="1"/>
</dbReference>
<dbReference type="Proteomes" id="UP000515146">
    <property type="component" value="Unplaced"/>
</dbReference>
<dbReference type="InterPro" id="IPR020618">
    <property type="entry name" value="Adenyl_kinase_AK6"/>
</dbReference>
<dbReference type="InterPro" id="IPR027417">
    <property type="entry name" value="P-loop_NTPase"/>
</dbReference>
<sequence>MKFWRILVTGLPGTGKTTLCKHLKLRKNFFYLNVAELIKNEQIYNDFDTTRDCTIYDGERLYQRLDNLITNELKEKRVVVDFHTLEDFALKRWFNLIIILHASSPLLEERYIARNYSSEKIIDNLALNQSQYILDVVYGYFDDTNQSYVKLPDDLTKAKEYAFSFDTTYILERFSETSEQMNKLLQDILIFLDNLV</sequence>
<dbReference type="RefSeq" id="XP_027193946.1">
    <property type="nucleotide sequence ID" value="XM_027338145.1"/>
</dbReference>
<dbReference type="OrthoDB" id="10251185at2759"/>
<dbReference type="AlphaFoldDB" id="A0A6P6XLV3"/>
<evidence type="ECO:0000313" key="7">
    <source>
        <dbReference type="Proteomes" id="UP000515146"/>
    </source>
</evidence>
<evidence type="ECO:0000256" key="1">
    <source>
        <dbReference type="ARBA" id="ARBA00022517"/>
    </source>
</evidence>
<dbReference type="GO" id="GO:0016887">
    <property type="term" value="F:ATP hydrolysis activity"/>
    <property type="evidence" value="ECO:0007669"/>
    <property type="project" value="InterPro"/>
</dbReference>
<keyword evidence="7" id="KW-1185">Reference proteome</keyword>
<keyword evidence="6" id="KW-0067">ATP-binding</keyword>
<evidence type="ECO:0000256" key="3">
    <source>
        <dbReference type="ARBA" id="ARBA00022679"/>
    </source>
</evidence>
<evidence type="ECO:0000256" key="5">
    <source>
        <dbReference type="ARBA" id="ARBA00022777"/>
    </source>
</evidence>
<dbReference type="GO" id="GO:0004017">
    <property type="term" value="F:AMP kinase activity"/>
    <property type="evidence" value="ECO:0007669"/>
    <property type="project" value="InterPro"/>
</dbReference>
<accession>A0A6P6XLV3</accession>
<dbReference type="Pfam" id="PF13238">
    <property type="entry name" value="AAA_18"/>
    <property type="match status" value="1"/>
</dbReference>
<dbReference type="PANTHER" id="PTHR12595:SF0">
    <property type="entry name" value="ADENYLATE KINASE ISOENZYME 6"/>
    <property type="match status" value="1"/>
</dbReference>
<gene>
    <name evidence="8" type="primary">LOC113788681</name>
</gene>
<dbReference type="KEGG" id="dpte:113788681"/>
<evidence type="ECO:0000256" key="6">
    <source>
        <dbReference type="ARBA" id="ARBA00022840"/>
    </source>
</evidence>
<dbReference type="SUPFAM" id="SSF52540">
    <property type="entry name" value="P-loop containing nucleoside triphosphate hydrolases"/>
    <property type="match status" value="1"/>
</dbReference>
<keyword evidence="5" id="KW-0418">Kinase</keyword>
<dbReference type="GO" id="GO:0006364">
    <property type="term" value="P:rRNA processing"/>
    <property type="evidence" value="ECO:0007669"/>
    <property type="project" value="UniProtKB-KW"/>
</dbReference>
<proteinExistence type="predicted"/>
<keyword evidence="3" id="KW-0808">Transferase</keyword>
<protein>
    <submittedName>
        <fullName evidence="8">Adenylate kinase isoenzyme 6-like</fullName>
    </submittedName>
</protein>
<keyword evidence="2" id="KW-0698">rRNA processing</keyword>
<evidence type="ECO:0000256" key="2">
    <source>
        <dbReference type="ARBA" id="ARBA00022552"/>
    </source>
</evidence>
<dbReference type="GO" id="GO:0005524">
    <property type="term" value="F:ATP binding"/>
    <property type="evidence" value="ECO:0007669"/>
    <property type="project" value="UniProtKB-KW"/>
</dbReference>
<reference evidence="8" key="1">
    <citation type="submission" date="2025-08" db="UniProtKB">
        <authorList>
            <consortium name="RefSeq"/>
        </authorList>
    </citation>
    <scope>IDENTIFICATION</scope>
    <source>
        <strain evidence="8">Airmid</strain>
    </source>
</reference>
<dbReference type="FunCoup" id="A0A6P6XLV3">
    <property type="interactions" value="1535"/>
</dbReference>